<protein>
    <submittedName>
        <fullName evidence="2">Uncharacterized protein</fullName>
    </submittedName>
</protein>
<reference evidence="2" key="1">
    <citation type="submission" date="2023-03" db="EMBL/GenBank/DDBJ databases">
        <title>Massive genome expansion in bonnet fungi (Mycena s.s.) driven by repeated elements and novel gene families across ecological guilds.</title>
        <authorList>
            <consortium name="Lawrence Berkeley National Laboratory"/>
            <person name="Harder C.B."/>
            <person name="Miyauchi S."/>
            <person name="Viragh M."/>
            <person name="Kuo A."/>
            <person name="Thoen E."/>
            <person name="Andreopoulos B."/>
            <person name="Lu D."/>
            <person name="Skrede I."/>
            <person name="Drula E."/>
            <person name="Henrissat B."/>
            <person name="Morin E."/>
            <person name="Kohler A."/>
            <person name="Barry K."/>
            <person name="LaButti K."/>
            <person name="Morin E."/>
            <person name="Salamov A."/>
            <person name="Lipzen A."/>
            <person name="Mereny Z."/>
            <person name="Hegedus B."/>
            <person name="Baldrian P."/>
            <person name="Stursova M."/>
            <person name="Weitz H."/>
            <person name="Taylor A."/>
            <person name="Grigoriev I.V."/>
            <person name="Nagy L.G."/>
            <person name="Martin F."/>
            <person name="Kauserud H."/>
        </authorList>
    </citation>
    <scope>NUCLEOTIDE SEQUENCE</scope>
    <source>
        <strain evidence="2">CBHHK067</strain>
    </source>
</reference>
<evidence type="ECO:0000256" key="1">
    <source>
        <dbReference type="SAM" id="MobiDB-lite"/>
    </source>
</evidence>
<gene>
    <name evidence="2" type="ORF">B0H17DRAFT_934508</name>
</gene>
<dbReference type="Proteomes" id="UP001221757">
    <property type="component" value="Unassembled WGS sequence"/>
</dbReference>
<dbReference type="AlphaFoldDB" id="A0AAD7DI72"/>
<accession>A0AAD7DI72</accession>
<keyword evidence="3" id="KW-1185">Reference proteome</keyword>
<proteinExistence type="predicted"/>
<comment type="caution">
    <text evidence="2">The sequence shown here is derived from an EMBL/GenBank/DDBJ whole genome shotgun (WGS) entry which is preliminary data.</text>
</comment>
<organism evidence="2 3">
    <name type="scientific">Mycena rosella</name>
    <name type="common">Pink bonnet</name>
    <name type="synonym">Agaricus rosellus</name>
    <dbReference type="NCBI Taxonomy" id="1033263"/>
    <lineage>
        <taxon>Eukaryota</taxon>
        <taxon>Fungi</taxon>
        <taxon>Dikarya</taxon>
        <taxon>Basidiomycota</taxon>
        <taxon>Agaricomycotina</taxon>
        <taxon>Agaricomycetes</taxon>
        <taxon>Agaricomycetidae</taxon>
        <taxon>Agaricales</taxon>
        <taxon>Marasmiineae</taxon>
        <taxon>Mycenaceae</taxon>
        <taxon>Mycena</taxon>
    </lineage>
</organism>
<feature type="compositionally biased region" description="Basic and acidic residues" evidence="1">
    <location>
        <begin position="52"/>
        <end position="66"/>
    </location>
</feature>
<sequence>MNERDGRASKKRKLNVEARLLTSVDSRRLAAEKETERLAKEVKKAALSLCRKEKENARDNQRRTRDSNQPFTGLLTAKNKGDLVDIAWDLKIPEDGTKAVLCECINTFFRAHPDLRGSTKYSGLFVCGRRTGAHLLPLLHPLLPLLS</sequence>
<evidence type="ECO:0000313" key="2">
    <source>
        <dbReference type="EMBL" id="KAJ7691947.1"/>
    </source>
</evidence>
<name>A0AAD7DI72_MYCRO</name>
<evidence type="ECO:0000313" key="3">
    <source>
        <dbReference type="Proteomes" id="UP001221757"/>
    </source>
</evidence>
<dbReference type="EMBL" id="JARKIE010000055">
    <property type="protein sequence ID" value="KAJ7691947.1"/>
    <property type="molecule type" value="Genomic_DNA"/>
</dbReference>
<feature type="region of interest" description="Disordered" evidence="1">
    <location>
        <begin position="52"/>
        <end position="73"/>
    </location>
</feature>